<dbReference type="EMBL" id="STGJ01000013">
    <property type="protein sequence ID" value="TIC80600.1"/>
    <property type="molecule type" value="Genomic_DNA"/>
</dbReference>
<proteinExistence type="predicted"/>
<dbReference type="CDD" id="cd07344">
    <property type="entry name" value="M48_yhfN_like"/>
    <property type="match status" value="1"/>
</dbReference>
<comment type="caution">
    <text evidence="2">The sequence shown here is derived from an EMBL/GenBank/DDBJ whole genome shotgun (WGS) entry which is preliminary data.</text>
</comment>
<organism evidence="2 3">
    <name type="scientific">Crenobacter intestini</name>
    <dbReference type="NCBI Taxonomy" id="2563443"/>
    <lineage>
        <taxon>Bacteria</taxon>
        <taxon>Pseudomonadati</taxon>
        <taxon>Pseudomonadota</taxon>
        <taxon>Betaproteobacteria</taxon>
        <taxon>Neisseriales</taxon>
        <taxon>Neisseriaceae</taxon>
        <taxon>Crenobacter</taxon>
    </lineage>
</organism>
<dbReference type="Proteomes" id="UP000308891">
    <property type="component" value="Unassembled WGS sequence"/>
</dbReference>
<protein>
    <submittedName>
        <fullName evidence="2">M48 family metallopeptidase</fullName>
    </submittedName>
</protein>
<dbReference type="InterPro" id="IPR053136">
    <property type="entry name" value="UTP_pyrophosphatase-like"/>
</dbReference>
<dbReference type="InterPro" id="IPR002725">
    <property type="entry name" value="YgjP-like_metallopeptidase"/>
</dbReference>
<dbReference type="PANTHER" id="PTHR30399:SF1">
    <property type="entry name" value="UTP PYROPHOSPHATASE"/>
    <property type="match status" value="1"/>
</dbReference>
<feature type="domain" description="YgjP-like metallopeptidase" evidence="1">
    <location>
        <begin position="95"/>
        <end position="153"/>
    </location>
</feature>
<dbReference type="AlphaFoldDB" id="A0A4T0UPA0"/>
<sequence length="165" mass="18925">MTGSPTLKYLAGYPEPLLQQAQALLAEGRLGELVARKYPGRHAVQSDKALFEYAQALRQRYLKTAPPLAKVLFDNRLDLVRGTLGLQTRVARVQGSRLQRKHEIRVAALFRDAPEAFLRVIVVHELAHLKEGGHDKAFYQLCRHMEPDYHQLEFDMRLWLTVKDP</sequence>
<dbReference type="OrthoDB" id="9000630at2"/>
<dbReference type="PANTHER" id="PTHR30399">
    <property type="entry name" value="UNCHARACTERIZED PROTEIN YGJP"/>
    <property type="match status" value="1"/>
</dbReference>
<dbReference type="Pfam" id="PF01863">
    <property type="entry name" value="YgjP-like"/>
    <property type="match status" value="1"/>
</dbReference>
<dbReference type="RefSeq" id="WP_136554499.1">
    <property type="nucleotide sequence ID" value="NZ_STGJ01000013.1"/>
</dbReference>
<evidence type="ECO:0000313" key="2">
    <source>
        <dbReference type="EMBL" id="TIC80600.1"/>
    </source>
</evidence>
<evidence type="ECO:0000259" key="1">
    <source>
        <dbReference type="Pfam" id="PF01863"/>
    </source>
</evidence>
<gene>
    <name evidence="2" type="ORF">E5K04_12270</name>
</gene>
<keyword evidence="3" id="KW-1185">Reference proteome</keyword>
<dbReference type="Gene3D" id="3.30.2010.10">
    <property type="entry name" value="Metalloproteases ('zincins'), catalytic domain"/>
    <property type="match status" value="1"/>
</dbReference>
<evidence type="ECO:0000313" key="3">
    <source>
        <dbReference type="Proteomes" id="UP000308891"/>
    </source>
</evidence>
<reference evidence="2 3" key="1">
    <citation type="submission" date="2019-04" db="EMBL/GenBank/DDBJ databases">
        <title>Crenobacter sp. nov.</title>
        <authorList>
            <person name="Shi S."/>
        </authorList>
    </citation>
    <scope>NUCLEOTIDE SEQUENCE [LARGE SCALE GENOMIC DNA]</scope>
    <source>
        <strain evidence="2 3">GY 70310</strain>
    </source>
</reference>
<accession>A0A4T0UPA0</accession>
<name>A0A4T0UPA0_9NEIS</name>